<dbReference type="PANTHER" id="PTHR19848">
    <property type="entry name" value="WD40 REPEAT PROTEIN"/>
    <property type="match status" value="1"/>
</dbReference>
<dbReference type="PANTHER" id="PTHR19848:SF8">
    <property type="entry name" value="F-BOX AND WD REPEAT DOMAIN CONTAINING 7"/>
    <property type="match status" value="1"/>
</dbReference>
<dbReference type="AlphaFoldDB" id="A0A3B1D5M0"/>
<evidence type="ECO:0000313" key="3">
    <source>
        <dbReference type="EMBL" id="VAX37499.1"/>
    </source>
</evidence>
<dbReference type="SMART" id="SM00320">
    <property type="entry name" value="WD40"/>
    <property type="match status" value="6"/>
</dbReference>
<dbReference type="InterPro" id="IPR011047">
    <property type="entry name" value="Quinoprotein_ADH-like_sf"/>
</dbReference>
<dbReference type="PROSITE" id="PS50082">
    <property type="entry name" value="WD_REPEATS_2"/>
    <property type="match status" value="1"/>
</dbReference>
<dbReference type="EMBL" id="UOGL01000125">
    <property type="protein sequence ID" value="VAX37499.1"/>
    <property type="molecule type" value="Genomic_DNA"/>
</dbReference>
<accession>A0A3B1D5M0</accession>
<reference evidence="3" key="1">
    <citation type="submission" date="2018-06" db="EMBL/GenBank/DDBJ databases">
        <authorList>
            <person name="Zhirakovskaya E."/>
        </authorList>
    </citation>
    <scope>NUCLEOTIDE SEQUENCE</scope>
</reference>
<dbReference type="SUPFAM" id="SSF50998">
    <property type="entry name" value="Quinoprotein alcohol dehydrogenase-like"/>
    <property type="match status" value="1"/>
</dbReference>
<dbReference type="InterPro" id="IPR015943">
    <property type="entry name" value="WD40/YVTN_repeat-like_dom_sf"/>
</dbReference>
<name>A0A3B1D5M0_9ZZZZ</name>
<gene>
    <name evidence="3" type="ORF">MNBD_PLANCTO02-1118</name>
</gene>
<dbReference type="InterPro" id="IPR001680">
    <property type="entry name" value="WD40_rpt"/>
</dbReference>
<protein>
    <submittedName>
        <fullName evidence="3">Uncharacterized protein</fullName>
    </submittedName>
</protein>
<sequence length="742" mass="84753">MKNKSLLVNLVITLLCVSLPLHAEETTSPTSQQLLNPNWIEQQLKEIGIDKLITKYEGHQQKEVLLIQSALDLSRHVLREHPEALRSQLQARLVSHKQPLLQPFQKLPANKIQLFAVTPLLDQAGGPVLRTLKGHTESIKTCAMLTDEKRIVSVSKYGIIKYWDSKTGKVIQTIDTKSHINAAQVTPDHRTIVMFNRSKQLIIWDIDKASIRHKFLCKESVFDKLHISYDGTKAFCFGHHNRWVCWDIQAGKKMYELSKGKEIGLKMAFSHDGKKVITATRTLFTIWDVETGKQLSTVTPEVTLYDISRFTMTTNDKQAIVEKHGYHMLLDMKTGKSREYFRMNTPEHAFRYFDFSVEEKQIVARYAGNIQYAWDVKSGKMLKAAIKLPTWKKILAISSDGFQVLYETSYGILHLYDTRKQYQSSPLPFRWVRFTFDIDISADGKTLVDGGHGPLLYKWNAETLQPKKNINGQTGDIYEVHLIPGGKQAITRHSNGTWNLWDLQKGKLIKQITFDKSFGNISALQISPDGKEAACIIEKRRKKSVLLWNIKTNETRFLGEVSNNADKVVFSADGKKVLARCHITVKYKEKYQIHIWDVQSLKLLSTTEVSSSIVSKMVVSPDGKLLMLGYRNGNIEVMKNLLSQNQNTVHIVQFYYQHQGEILLLDFLAGSQFVLSGSSAHPQSKYLDNSFQIWSPKTRKIVSSFYTDSHLPKSVLSPNGREILMRDRAGQIHKIRIDNLPK</sequence>
<dbReference type="SUPFAM" id="SSF50969">
    <property type="entry name" value="YVTN repeat-like/Quinoprotein amine dehydrogenase"/>
    <property type="match status" value="1"/>
</dbReference>
<organism evidence="3">
    <name type="scientific">hydrothermal vent metagenome</name>
    <dbReference type="NCBI Taxonomy" id="652676"/>
    <lineage>
        <taxon>unclassified sequences</taxon>
        <taxon>metagenomes</taxon>
        <taxon>ecological metagenomes</taxon>
    </lineage>
</organism>
<evidence type="ECO:0000256" key="2">
    <source>
        <dbReference type="ARBA" id="ARBA00022737"/>
    </source>
</evidence>
<dbReference type="Pfam" id="PF00400">
    <property type="entry name" value="WD40"/>
    <property type="match status" value="1"/>
</dbReference>
<keyword evidence="1" id="KW-0853">WD repeat</keyword>
<keyword evidence="2" id="KW-0677">Repeat</keyword>
<evidence type="ECO:0000256" key="1">
    <source>
        <dbReference type="ARBA" id="ARBA00022574"/>
    </source>
</evidence>
<proteinExistence type="predicted"/>
<dbReference type="InterPro" id="IPR011044">
    <property type="entry name" value="Quino_amine_DH_bsu"/>
</dbReference>
<dbReference type="Gene3D" id="2.130.10.10">
    <property type="entry name" value="YVTN repeat-like/Quinoprotein amine dehydrogenase"/>
    <property type="match status" value="3"/>
</dbReference>